<organism evidence="3 4">
    <name type="scientific">Echinococcus canadensis</name>
    <dbReference type="NCBI Taxonomy" id="519352"/>
    <lineage>
        <taxon>Eukaryota</taxon>
        <taxon>Metazoa</taxon>
        <taxon>Spiralia</taxon>
        <taxon>Lophotrochozoa</taxon>
        <taxon>Platyhelminthes</taxon>
        <taxon>Cestoda</taxon>
        <taxon>Eucestoda</taxon>
        <taxon>Cyclophyllidea</taxon>
        <taxon>Taeniidae</taxon>
        <taxon>Echinococcus</taxon>
        <taxon>Echinococcus canadensis group</taxon>
    </lineage>
</organism>
<dbReference type="WBParaSite" id="maker-E.canG7_contigs_0307-snap-gene-1.56-mRNA-1">
    <property type="protein sequence ID" value="maker-E.canG7_contigs_0307-snap-gene-1.56-mRNA-1"/>
    <property type="gene ID" value="EcG7_01494"/>
</dbReference>
<dbReference type="Proteomes" id="UP000887562">
    <property type="component" value="Unplaced"/>
</dbReference>
<dbReference type="AlphaFoldDB" id="A0A915EWP7"/>
<dbReference type="InterPro" id="IPR001680">
    <property type="entry name" value="WD40_rpt"/>
</dbReference>
<dbReference type="InterPro" id="IPR015943">
    <property type="entry name" value="WD40/YVTN_repeat-like_dom_sf"/>
</dbReference>
<protein>
    <submittedName>
        <fullName evidence="4">F-box domain-containing protein</fullName>
    </submittedName>
</protein>
<accession>A0A915EWP7</accession>
<sequence length="490" mass="54083">MVAIVDLPAPLIQKICDFLPIDDVLSMTSSCDAFASSINQKSFWLRRLTRGNNGAYSCIPEKRLNWKDVCIAHETIERWFSGDHSNLVKRTGRHYTAHCIDAMQILKVNLFLLISFFFKPPNHNLFAVGDRGGTLSLLSLKALLGEEEPTPNYTDTQAHNGWIWTISSDSNVIATGSWDRHLRVWSMNNAAVDLLSQYRMNSVVLCSDFVDPNLVAVGTFHKELAVFDFRVPSQYSALSNTYHQGTILCLKSLYGLFSNIEDPLSSGFPSTTTLDFSDADSVISTMGDVSLHGTSINNSLEARSSLSSMVSAGDADVLPPPSQNVGFYSGCKGGILAAWDLRKFSKPIGEHKLRSYPRKISLMDGEEMWVAEHPNRLHVFHTASSRSNSSTPLLSLLRSHKYSGKLGAISALEATPGGVFVALMSRYFDVLHPTMPPRSMLKEPISKDQSGIYVSLSFAHETLLVGGDNGSISLWMSKRRANQLLDGELP</sequence>
<dbReference type="Pfam" id="PF00400">
    <property type="entry name" value="WD40"/>
    <property type="match status" value="1"/>
</dbReference>
<dbReference type="InterPro" id="IPR036322">
    <property type="entry name" value="WD40_repeat_dom_sf"/>
</dbReference>
<dbReference type="InterPro" id="IPR001810">
    <property type="entry name" value="F-box_dom"/>
</dbReference>
<evidence type="ECO:0000259" key="2">
    <source>
        <dbReference type="PROSITE" id="PS50181"/>
    </source>
</evidence>
<evidence type="ECO:0000313" key="4">
    <source>
        <dbReference type="WBParaSite" id="maker-E.canG7_contigs_0307-snap-gene-1.56-mRNA-1"/>
    </source>
</evidence>
<feature type="repeat" description="WD" evidence="1">
    <location>
        <begin position="156"/>
        <end position="189"/>
    </location>
</feature>
<proteinExistence type="predicted"/>
<dbReference type="PANTHER" id="PTHR19855">
    <property type="entry name" value="WD40 REPEAT PROTEIN 12, 37"/>
    <property type="match status" value="1"/>
</dbReference>
<evidence type="ECO:0000313" key="3">
    <source>
        <dbReference type="Proteomes" id="UP000887562"/>
    </source>
</evidence>
<name>A0A915EWP7_9CEST</name>
<evidence type="ECO:0000256" key="1">
    <source>
        <dbReference type="PROSITE-ProRule" id="PRU00221"/>
    </source>
</evidence>
<reference evidence="4" key="1">
    <citation type="submission" date="2022-11" db="UniProtKB">
        <authorList>
            <consortium name="WormBaseParasite"/>
        </authorList>
    </citation>
    <scope>IDENTIFICATION</scope>
</reference>
<dbReference type="InterPro" id="IPR036047">
    <property type="entry name" value="F-box-like_dom_sf"/>
</dbReference>
<dbReference type="PROSITE" id="PS50082">
    <property type="entry name" value="WD_REPEATS_2"/>
    <property type="match status" value="1"/>
</dbReference>
<keyword evidence="3" id="KW-1185">Reference proteome</keyword>
<dbReference type="SUPFAM" id="SSF81383">
    <property type="entry name" value="F-box domain"/>
    <property type="match status" value="1"/>
</dbReference>
<feature type="domain" description="F-box" evidence="2">
    <location>
        <begin position="1"/>
        <end position="47"/>
    </location>
</feature>
<dbReference type="PROSITE" id="PS50181">
    <property type="entry name" value="FBOX"/>
    <property type="match status" value="1"/>
</dbReference>
<dbReference type="SUPFAM" id="SSF50978">
    <property type="entry name" value="WD40 repeat-like"/>
    <property type="match status" value="1"/>
</dbReference>
<keyword evidence="1" id="KW-0853">WD repeat</keyword>
<dbReference type="Gene3D" id="2.130.10.10">
    <property type="entry name" value="YVTN repeat-like/Quinoprotein amine dehydrogenase"/>
    <property type="match status" value="1"/>
</dbReference>
<dbReference type="PANTHER" id="PTHR19855:SF34">
    <property type="entry name" value="F-BOX_WD REPEAT-CONTAINING PROTEIN 9"/>
    <property type="match status" value="1"/>
</dbReference>